<evidence type="ECO:0000313" key="5">
    <source>
        <dbReference type="Proteomes" id="UP000501830"/>
    </source>
</evidence>
<dbReference type="CDD" id="cd05827">
    <property type="entry name" value="Sortase_C"/>
    <property type="match status" value="1"/>
</dbReference>
<evidence type="ECO:0000256" key="2">
    <source>
        <dbReference type="PIRSR" id="PIRSR605754-1"/>
    </source>
</evidence>
<dbReference type="NCBIfam" id="NF033745">
    <property type="entry name" value="class_C_sortase"/>
    <property type="match status" value="1"/>
</dbReference>
<accession>A0A6G7WJ86</accession>
<keyword evidence="3" id="KW-0472">Membrane</keyword>
<dbReference type="RefSeq" id="WP_166063368.1">
    <property type="nucleotide sequence ID" value="NZ_CP049889.1"/>
</dbReference>
<dbReference type="NCBIfam" id="TIGR01076">
    <property type="entry name" value="sortase_fam"/>
    <property type="match status" value="1"/>
</dbReference>
<organism evidence="4 5">
    <name type="scientific">Jeotgalibaca porci</name>
    <dbReference type="NCBI Taxonomy" id="1868793"/>
    <lineage>
        <taxon>Bacteria</taxon>
        <taxon>Bacillati</taxon>
        <taxon>Bacillota</taxon>
        <taxon>Bacilli</taxon>
        <taxon>Lactobacillales</taxon>
        <taxon>Carnobacteriaceae</taxon>
        <taxon>Jeotgalibaca</taxon>
    </lineage>
</organism>
<dbReference type="AlphaFoldDB" id="A0A6G7WJ86"/>
<dbReference type="Gene3D" id="2.40.260.10">
    <property type="entry name" value="Sortase"/>
    <property type="match status" value="1"/>
</dbReference>
<sequence length="339" mass="37597">MKKNVSLILFIIGVLIIGVPQFRILLNELQTATQLQSYTEVVEVYPEQDLNIYMETLEQINSNPQTESSQAVSEVPIYNDPFIVEVAPVEYEVTKKLFPDGVIGSIYIPKIGEQLPIYNGATNEHLALGAATVAGTSLPVGGEGTHSVISAHRGYARANYFRHIDLLVPGDKILITILKKTLTYEVTGNQVVEADDPSSLGFEKEQDLLTLLTCHPYMINDKRLLVHAKRVPTTAVAPTFASVVTQREVIAEEGQEIVSDEPTSVSEQPTVQEQKRESLTPINRVKSFVAVTFKFNSETILAPVKRNLLLNRGIVLLSMIAIFIAFCLLIRNLFHLRGK</sequence>
<keyword evidence="3" id="KW-0812">Transmembrane</keyword>
<keyword evidence="1" id="KW-0378">Hydrolase</keyword>
<dbReference type="KEGG" id="jpo:G7058_09785"/>
<dbReference type="GO" id="GO:0016787">
    <property type="term" value="F:hydrolase activity"/>
    <property type="evidence" value="ECO:0007669"/>
    <property type="project" value="UniProtKB-KW"/>
</dbReference>
<feature type="active site" description="Proton donor/acceptor" evidence="2">
    <location>
        <position position="152"/>
    </location>
</feature>
<protein>
    <submittedName>
        <fullName evidence="4">Class C sortase</fullName>
    </submittedName>
</protein>
<feature type="transmembrane region" description="Helical" evidence="3">
    <location>
        <begin position="7"/>
        <end position="26"/>
    </location>
</feature>
<feature type="active site" description="Acyl-thioester intermediate" evidence="2">
    <location>
        <position position="214"/>
    </location>
</feature>
<evidence type="ECO:0000256" key="1">
    <source>
        <dbReference type="ARBA" id="ARBA00022801"/>
    </source>
</evidence>
<evidence type="ECO:0000256" key="3">
    <source>
        <dbReference type="SAM" id="Phobius"/>
    </source>
</evidence>
<evidence type="ECO:0000313" key="4">
    <source>
        <dbReference type="EMBL" id="QIK52306.1"/>
    </source>
</evidence>
<dbReference type="InterPro" id="IPR023365">
    <property type="entry name" value="Sortase_dom-sf"/>
</dbReference>
<name>A0A6G7WJ86_9LACT</name>
<dbReference type="SUPFAM" id="SSF63817">
    <property type="entry name" value="Sortase"/>
    <property type="match status" value="1"/>
</dbReference>
<reference evidence="4 5" key="1">
    <citation type="journal article" date="2017" name="Int. J. Syst. Evol. Microbiol.">
        <title>Jeotgalibaca porci sp. nov. and Jeotgalibaca arthritidis sp. nov., isolated from pigs, and emended description of the genus Jeotgalibaca.</title>
        <authorList>
            <person name="Zamora L."/>
            <person name="Perez-Sancho M."/>
            <person name="Dominguez L."/>
            <person name="Fernandez-Garayzabal J.F."/>
            <person name="Vela A.I."/>
        </authorList>
    </citation>
    <scope>NUCLEOTIDE SEQUENCE [LARGE SCALE GENOMIC DNA]</scope>
    <source>
        <strain evidence="4 5">CCUG 69148</strain>
    </source>
</reference>
<keyword evidence="3" id="KW-1133">Transmembrane helix</keyword>
<proteinExistence type="predicted"/>
<dbReference type="Proteomes" id="UP000501830">
    <property type="component" value="Chromosome"/>
</dbReference>
<feature type="transmembrane region" description="Helical" evidence="3">
    <location>
        <begin position="313"/>
        <end position="334"/>
    </location>
</feature>
<dbReference type="Pfam" id="PF04203">
    <property type="entry name" value="Sortase"/>
    <property type="match status" value="1"/>
</dbReference>
<gene>
    <name evidence="4" type="ORF">G7058_09785</name>
</gene>
<dbReference type="EMBL" id="CP049889">
    <property type="protein sequence ID" value="QIK52306.1"/>
    <property type="molecule type" value="Genomic_DNA"/>
</dbReference>
<keyword evidence="5" id="KW-1185">Reference proteome</keyword>
<dbReference type="InterPro" id="IPR042002">
    <property type="entry name" value="Sortase_C"/>
</dbReference>
<dbReference type="InterPro" id="IPR005754">
    <property type="entry name" value="Sortase"/>
</dbReference>
<dbReference type="GeneID" id="94553575"/>